<gene>
    <name evidence="5" type="ORF">KUTeg_006998</name>
</gene>
<feature type="region of interest" description="Disordered" evidence="2">
    <location>
        <begin position="180"/>
        <end position="200"/>
    </location>
</feature>
<proteinExistence type="predicted"/>
<evidence type="ECO:0000256" key="1">
    <source>
        <dbReference type="ARBA" id="ARBA00022438"/>
    </source>
</evidence>
<dbReference type="Proteomes" id="UP001217089">
    <property type="component" value="Unassembled WGS sequence"/>
</dbReference>
<dbReference type="Gene3D" id="2.60.40.1730">
    <property type="entry name" value="tricorn interacting facor f3 domain"/>
    <property type="match status" value="1"/>
</dbReference>
<dbReference type="EMBL" id="JARBDR010000337">
    <property type="protein sequence ID" value="KAJ8314848.1"/>
    <property type="molecule type" value="Genomic_DNA"/>
</dbReference>
<feature type="domain" description="Aminopeptidase N-like N-terminal" evidence="4">
    <location>
        <begin position="212"/>
        <end position="330"/>
    </location>
</feature>
<protein>
    <recommendedName>
        <fullName evidence="4">Aminopeptidase N-like N-terminal domain-containing protein</fullName>
    </recommendedName>
</protein>
<evidence type="ECO:0000313" key="5">
    <source>
        <dbReference type="EMBL" id="KAJ8314848.1"/>
    </source>
</evidence>
<keyword evidence="1" id="KW-0378">Hydrolase</keyword>
<feature type="compositionally biased region" description="Low complexity" evidence="2">
    <location>
        <begin position="180"/>
        <end position="196"/>
    </location>
</feature>
<evidence type="ECO:0000259" key="4">
    <source>
        <dbReference type="Pfam" id="PF17900"/>
    </source>
</evidence>
<keyword evidence="1" id="KW-0645">Protease</keyword>
<dbReference type="PANTHER" id="PTHR11533">
    <property type="entry name" value="PROTEASE M1 ZINC METALLOPROTEASE"/>
    <property type="match status" value="1"/>
</dbReference>
<feature type="transmembrane region" description="Helical" evidence="3">
    <location>
        <begin position="77"/>
        <end position="100"/>
    </location>
</feature>
<accession>A0ABQ9FGN5</accession>
<evidence type="ECO:0000256" key="3">
    <source>
        <dbReference type="SAM" id="Phobius"/>
    </source>
</evidence>
<dbReference type="InterPro" id="IPR050344">
    <property type="entry name" value="Peptidase_M1_aminopeptidases"/>
</dbReference>
<dbReference type="InterPro" id="IPR042097">
    <property type="entry name" value="Aminopeptidase_N-like_N_sf"/>
</dbReference>
<organism evidence="5 6">
    <name type="scientific">Tegillarca granosa</name>
    <name type="common">Malaysian cockle</name>
    <name type="synonym">Anadara granosa</name>
    <dbReference type="NCBI Taxonomy" id="220873"/>
    <lineage>
        <taxon>Eukaryota</taxon>
        <taxon>Metazoa</taxon>
        <taxon>Spiralia</taxon>
        <taxon>Lophotrochozoa</taxon>
        <taxon>Mollusca</taxon>
        <taxon>Bivalvia</taxon>
        <taxon>Autobranchia</taxon>
        <taxon>Pteriomorphia</taxon>
        <taxon>Arcoida</taxon>
        <taxon>Arcoidea</taxon>
        <taxon>Arcidae</taxon>
        <taxon>Tegillarca</taxon>
    </lineage>
</organism>
<dbReference type="Pfam" id="PF17900">
    <property type="entry name" value="Peptidase_M1_N"/>
    <property type="match status" value="1"/>
</dbReference>
<keyword evidence="6" id="KW-1185">Reference proteome</keyword>
<keyword evidence="3" id="KW-0472">Membrane</keyword>
<name>A0ABQ9FGN5_TEGGR</name>
<reference evidence="5 6" key="1">
    <citation type="submission" date="2022-12" db="EMBL/GenBank/DDBJ databases">
        <title>Chromosome-level genome of Tegillarca granosa.</title>
        <authorList>
            <person name="Kim J."/>
        </authorList>
    </citation>
    <scope>NUCLEOTIDE SEQUENCE [LARGE SCALE GENOMIC DNA]</scope>
    <source>
        <strain evidence="5">Teg-2019</strain>
        <tissue evidence="5">Adductor muscle</tissue>
    </source>
</reference>
<evidence type="ECO:0000256" key="2">
    <source>
        <dbReference type="SAM" id="MobiDB-lite"/>
    </source>
</evidence>
<keyword evidence="3" id="KW-1133">Transmembrane helix</keyword>
<keyword evidence="3" id="KW-0812">Transmembrane</keyword>
<evidence type="ECO:0000313" key="6">
    <source>
        <dbReference type="Proteomes" id="UP001217089"/>
    </source>
</evidence>
<dbReference type="InterPro" id="IPR045357">
    <property type="entry name" value="Aminopeptidase_N-like_N"/>
</dbReference>
<dbReference type="PANTHER" id="PTHR11533:SF276">
    <property type="entry name" value="GLUTAMYL AMINOPEPTIDASE"/>
    <property type="match status" value="1"/>
</dbReference>
<comment type="caution">
    <text evidence="5">The sequence shown here is derived from an EMBL/GenBank/DDBJ whole genome shotgun (WGS) entry which is preliminary data.</text>
</comment>
<keyword evidence="1" id="KW-0031">Aminopeptidase</keyword>
<dbReference type="SUPFAM" id="SSF63737">
    <property type="entry name" value="Leukotriene A4 hydrolase N-terminal domain"/>
    <property type="match status" value="1"/>
</dbReference>
<sequence length="332" mass="36593">MILLGSFFSYGLQTRLTISAVKTMAKYRQRDSREMYDLSQIDSNSRSYLHDIEKENGTPSTFNGNEKNNSGCYVSSLNGFILTFLVFVLVALVGVIVHFAGGNREVNCRCLWGSGNNDGNAGAIVGGTTQSPTTVVQSTSVRPPLTTGGIPDICKELAETGQSNLCPLDTTVDMVTHSTGSTPAITMTTGTASTTPTPEPEIDVRLPTSLHPYHYTVRLRPHIYGMNESEFYFEGYVKIDMTCIESTSEVMLHMKDLTITENGYFSAHTEMNQSPLYAGHTYDARREFLIISLTNQTTVGLNYSIELNFTGPLTKDLTGLYLSSFERDNKTE</sequence>